<dbReference type="AlphaFoldDB" id="A0A382Z211"/>
<dbReference type="EMBL" id="UINC01180330">
    <property type="protein sequence ID" value="SVD89473.1"/>
    <property type="molecule type" value="Genomic_DNA"/>
</dbReference>
<protein>
    <submittedName>
        <fullName evidence="1">Uncharacterized protein</fullName>
    </submittedName>
</protein>
<name>A0A382Z211_9ZZZZ</name>
<sequence>MKSEKLIVIGENFNSTRKIKATNPRVIEEDGKTGITYTDLDGNKQILDCTDVIPEDPAERNSFLIPHIAQALRNKDMNYIAWAIKNQEAYGAHIIDLCVDEMSVYPE</sequence>
<evidence type="ECO:0000313" key="1">
    <source>
        <dbReference type="EMBL" id="SVD89473.1"/>
    </source>
</evidence>
<organism evidence="1">
    <name type="scientific">marine metagenome</name>
    <dbReference type="NCBI Taxonomy" id="408172"/>
    <lineage>
        <taxon>unclassified sequences</taxon>
        <taxon>metagenomes</taxon>
        <taxon>ecological metagenomes</taxon>
    </lineage>
</organism>
<feature type="non-terminal residue" evidence="1">
    <location>
        <position position="107"/>
    </location>
</feature>
<reference evidence="1" key="1">
    <citation type="submission" date="2018-05" db="EMBL/GenBank/DDBJ databases">
        <authorList>
            <person name="Lanie J.A."/>
            <person name="Ng W.-L."/>
            <person name="Kazmierczak K.M."/>
            <person name="Andrzejewski T.M."/>
            <person name="Davidsen T.M."/>
            <person name="Wayne K.J."/>
            <person name="Tettelin H."/>
            <person name="Glass J.I."/>
            <person name="Rusch D."/>
            <person name="Podicherti R."/>
            <person name="Tsui H.-C.T."/>
            <person name="Winkler M.E."/>
        </authorList>
    </citation>
    <scope>NUCLEOTIDE SEQUENCE</scope>
</reference>
<gene>
    <name evidence="1" type="ORF">METZ01_LOCUS442327</name>
</gene>
<proteinExistence type="predicted"/>
<accession>A0A382Z211</accession>